<dbReference type="InterPro" id="IPR033705">
    <property type="entry name" value="Anticodon_Ia_Val"/>
</dbReference>
<evidence type="ECO:0000256" key="3">
    <source>
        <dbReference type="ARBA" id="ARBA00022490"/>
    </source>
</evidence>
<dbReference type="InterPro" id="IPR002303">
    <property type="entry name" value="Valyl-tRNA_ligase"/>
</dbReference>
<dbReference type="InterPro" id="IPR014729">
    <property type="entry name" value="Rossmann-like_a/b/a_fold"/>
</dbReference>
<evidence type="ECO:0000256" key="11">
    <source>
        <dbReference type="ARBA" id="ARBA00060830"/>
    </source>
</evidence>
<dbReference type="HAMAP" id="MF_02004">
    <property type="entry name" value="Val_tRNA_synth_type1"/>
    <property type="match status" value="1"/>
</dbReference>
<evidence type="ECO:0000313" key="17">
    <source>
        <dbReference type="EMBL" id="SFD39343.1"/>
    </source>
</evidence>
<evidence type="ECO:0000259" key="13">
    <source>
        <dbReference type="Pfam" id="PF00133"/>
    </source>
</evidence>
<evidence type="ECO:0000256" key="12">
    <source>
        <dbReference type="HAMAP-Rule" id="MF_02004"/>
    </source>
</evidence>
<dbReference type="Gene3D" id="1.10.287.380">
    <property type="entry name" value="Valyl-tRNA synthetase, C-terminal domain"/>
    <property type="match status" value="1"/>
</dbReference>
<evidence type="ECO:0000256" key="10">
    <source>
        <dbReference type="ARBA" id="ARBA00047552"/>
    </source>
</evidence>
<dbReference type="FunFam" id="1.10.730.10:FF:000027">
    <property type="entry name" value="Valine--tRNA ligase"/>
    <property type="match status" value="1"/>
</dbReference>
<feature type="domain" description="Aminoacyl-tRNA synthetase class Ia" evidence="13">
    <location>
        <begin position="445"/>
        <end position="564"/>
    </location>
</feature>
<accession>A0A1I1S698</accession>
<comment type="function">
    <text evidence="12">Catalyzes the attachment of valine to tRNA(Val). As ValRS can inadvertently accommodate and process structurally similar amino acids such as threonine, to avoid such errors, it has a 'posttransfer' editing activity that hydrolyzes mischarged Thr-tRNA(Val) in a tRNA-dependent manner.</text>
</comment>
<keyword evidence="18" id="KW-1185">Reference proteome</keyword>
<evidence type="ECO:0000259" key="14">
    <source>
        <dbReference type="Pfam" id="PF08264"/>
    </source>
</evidence>
<comment type="subunit">
    <text evidence="2 12">Monomer.</text>
</comment>
<evidence type="ECO:0000256" key="8">
    <source>
        <dbReference type="ARBA" id="ARBA00023054"/>
    </source>
</evidence>
<dbReference type="SUPFAM" id="SSF46589">
    <property type="entry name" value="tRNA-binding arm"/>
    <property type="match status" value="1"/>
</dbReference>
<evidence type="ECO:0000256" key="7">
    <source>
        <dbReference type="ARBA" id="ARBA00022917"/>
    </source>
</evidence>
<dbReference type="NCBIfam" id="TIGR00422">
    <property type="entry name" value="valS"/>
    <property type="match status" value="1"/>
</dbReference>
<feature type="short sequence motif" description="'KMSKS' region" evidence="12">
    <location>
        <begin position="528"/>
        <end position="532"/>
    </location>
</feature>
<dbReference type="InterPro" id="IPR009080">
    <property type="entry name" value="tRNAsynth_Ia_anticodon-bd"/>
</dbReference>
<evidence type="ECO:0000256" key="2">
    <source>
        <dbReference type="ARBA" id="ARBA00011245"/>
    </source>
</evidence>
<feature type="domain" description="Aminoacyl-tRNA synthetase class Ia" evidence="13">
    <location>
        <begin position="25"/>
        <end position="433"/>
    </location>
</feature>
<reference evidence="16" key="1">
    <citation type="submission" date="2016-10" db="EMBL/GenBank/DDBJ databases">
        <authorList>
            <person name="de Groot N.N."/>
        </authorList>
    </citation>
    <scope>NUCLEOTIDE SEQUENCE [LARGE SCALE GENOMIC DNA]</scope>
    <source>
        <strain evidence="16">ATCC 20501</strain>
    </source>
</reference>
<reference evidence="18 19" key="2">
    <citation type="submission" date="2016-10" db="EMBL/GenBank/DDBJ databases">
        <authorList>
            <person name="Varghese N."/>
            <person name="Submissions S."/>
        </authorList>
    </citation>
    <scope>NUCLEOTIDE SEQUENCE [LARGE SCALE GENOMIC DNA]</scope>
    <source>
        <strain evidence="19">ATCC 20501</strain>
        <strain evidence="17 18">CGMCC 4.3529</strain>
    </source>
</reference>
<dbReference type="SUPFAM" id="SSF52374">
    <property type="entry name" value="Nucleotidylyl transferase"/>
    <property type="match status" value="1"/>
</dbReference>
<dbReference type="FunFam" id="3.40.50.620:FF:000032">
    <property type="entry name" value="Valine--tRNA ligase"/>
    <property type="match status" value="1"/>
</dbReference>
<protein>
    <recommendedName>
        <fullName evidence="12">Valine--tRNA ligase</fullName>
        <ecNumber evidence="12">6.1.1.9</ecNumber>
    </recommendedName>
    <alternativeName>
        <fullName evidence="12">Valyl-tRNA synthetase</fullName>
        <shortName evidence="12">ValRS</shortName>
    </alternativeName>
</protein>
<dbReference type="InterPro" id="IPR001412">
    <property type="entry name" value="aa-tRNA-synth_I_CS"/>
</dbReference>
<dbReference type="InterPro" id="IPR002300">
    <property type="entry name" value="aa-tRNA-synth_Ia"/>
</dbReference>
<dbReference type="EMBL" id="FNVB01000009">
    <property type="protein sequence ID" value="SEG92620.1"/>
    <property type="molecule type" value="Genomic_DNA"/>
</dbReference>
<dbReference type="GO" id="GO:0006438">
    <property type="term" value="P:valyl-tRNA aminoacylation"/>
    <property type="evidence" value="ECO:0007669"/>
    <property type="project" value="UniProtKB-UniRule"/>
</dbReference>
<dbReference type="PANTHER" id="PTHR11946">
    <property type="entry name" value="VALYL-TRNA SYNTHETASES"/>
    <property type="match status" value="1"/>
</dbReference>
<dbReference type="Pfam" id="PF08264">
    <property type="entry name" value="Anticodon_1"/>
    <property type="match status" value="1"/>
</dbReference>
<dbReference type="SUPFAM" id="SSF50677">
    <property type="entry name" value="ValRS/IleRS/LeuRS editing domain"/>
    <property type="match status" value="1"/>
</dbReference>
<dbReference type="Gene3D" id="1.10.730.10">
    <property type="entry name" value="Isoleucyl-tRNA Synthetase, Domain 1"/>
    <property type="match status" value="1"/>
</dbReference>
<gene>
    <name evidence="12" type="primary">valS</name>
    <name evidence="16" type="ORF">SAMN02982929_05614</name>
    <name evidence="17" type="ORF">SAMN05216506_104144</name>
</gene>
<sequence>MTQTHAAQHRELPSTWNPADVEAELYQRWVDAEYFTADAGSDKPPFSIVIPPPNVTGNLHIGHAYEHTQIDIITRRRRMQGYEALWLPGMDHASIAVQTLVERQLRDQGIDHRELGREAFVERVWQWKEQYGGAILGQMKRLGESVDWSRERFTMDAGLSRAVQTIFKKLYDDGLIYRAERLVNWSPALRSTISDIEVEHKEVDGELVSMRYGDGESSIVVATTRIETMLGDTAIAVHPDDERYRHLVGTEIELPLTGRKIPVVTDEHVDPEFGTGAVKVTPAHDPNDFEIGKRHDLPMMTIMDEQGRIAHTGTQFDGMDRFEARVAVREALREQGRIVEEKRPYRHSVGHSSRSKEPIEPRLSLQWFVKVGPLAKAAGDAVRDGRVAIHPPEMSKRYFDWVDNLHDWAISRQLWWGHRIPIWYGPGGEVVCVGPDEEPPSGEGWYQDEDVLDTWFSSGLWPFSTLGWPEDTPDLRKFYPTSVLVTGYDILFFWVARMMMMGLYAMDGVEPFKEIVLHGMVRDAHGKKMSKSAGNTVDPLEWMDTYGTDALRFTLARGANPGTDSPISDEWVAASRSFCTKLFNATKFAMMNGAKVPERLADRSELTDADRWILDRTDQLVSDVDELLEDFQFAKATEALYHFTWDEFCDWYLELTKVQLDAGGDRAERTREVLGHVLDVLLRLLHPTIPFITETLWTALTGRESVVVAEWPKPSGAVADEAAAQRIAAVQKLITEIRRFRSDQGLKPGQRVAAKLGGAVELGLAEHVPAVRSLARITEPADGFTSSASIEVGLTGGNVSVELDLSGAVDIAAERKRLEKDLAAAEKELTGTDKKLTNPAFLDKAPAEVVEKIKARREAAQTEIDRIKARLDGLPQG</sequence>
<dbReference type="GO" id="GO:0005524">
    <property type="term" value="F:ATP binding"/>
    <property type="evidence" value="ECO:0007669"/>
    <property type="project" value="UniProtKB-UniRule"/>
</dbReference>
<dbReference type="CDD" id="cd00817">
    <property type="entry name" value="ValRS_core"/>
    <property type="match status" value="1"/>
</dbReference>
<dbReference type="FunFam" id="1.10.287.380:FF:000001">
    <property type="entry name" value="Valine--tRNA ligase"/>
    <property type="match status" value="1"/>
</dbReference>
<keyword evidence="9 12" id="KW-0030">Aminoacyl-tRNA synthetase</keyword>
<dbReference type="GO" id="GO:0004832">
    <property type="term" value="F:valine-tRNA ligase activity"/>
    <property type="evidence" value="ECO:0007669"/>
    <property type="project" value="UniProtKB-UniRule"/>
</dbReference>
<comment type="catalytic activity">
    <reaction evidence="10 12">
        <text>tRNA(Val) + L-valine + ATP = L-valyl-tRNA(Val) + AMP + diphosphate</text>
        <dbReference type="Rhea" id="RHEA:10704"/>
        <dbReference type="Rhea" id="RHEA-COMP:9672"/>
        <dbReference type="Rhea" id="RHEA-COMP:9708"/>
        <dbReference type="ChEBI" id="CHEBI:30616"/>
        <dbReference type="ChEBI" id="CHEBI:33019"/>
        <dbReference type="ChEBI" id="CHEBI:57762"/>
        <dbReference type="ChEBI" id="CHEBI:78442"/>
        <dbReference type="ChEBI" id="CHEBI:78537"/>
        <dbReference type="ChEBI" id="CHEBI:456215"/>
        <dbReference type="EC" id="6.1.1.9"/>
    </reaction>
</comment>
<dbReference type="RefSeq" id="WP_093351525.1">
    <property type="nucleotide sequence ID" value="NZ_FNVB01000009.1"/>
</dbReference>
<dbReference type="PANTHER" id="PTHR11946:SF93">
    <property type="entry name" value="VALINE--TRNA LIGASE, CHLOROPLASTIC_MITOCHONDRIAL 2"/>
    <property type="match status" value="1"/>
</dbReference>
<evidence type="ECO:0000256" key="4">
    <source>
        <dbReference type="ARBA" id="ARBA00022598"/>
    </source>
</evidence>
<dbReference type="EC" id="6.1.1.9" evidence="12"/>
<proteinExistence type="inferred from homology"/>
<dbReference type="FunFam" id="3.40.50.620:FF:000098">
    <property type="entry name" value="Valine--tRNA ligase"/>
    <property type="match status" value="1"/>
</dbReference>
<accession>A0A1H6E4M8</accession>
<dbReference type="FunFam" id="3.90.740.10:FF:000005">
    <property type="entry name" value="Valine--tRNA ligase, mitochondrial"/>
    <property type="match status" value="1"/>
</dbReference>
<evidence type="ECO:0000256" key="6">
    <source>
        <dbReference type="ARBA" id="ARBA00022840"/>
    </source>
</evidence>
<feature type="coiled-coil region" evidence="12">
    <location>
        <begin position="808"/>
        <end position="870"/>
    </location>
</feature>
<organism evidence="16 19">
    <name type="scientific">Saccharopolyspora kobensis</name>
    <dbReference type="NCBI Taxonomy" id="146035"/>
    <lineage>
        <taxon>Bacteria</taxon>
        <taxon>Bacillati</taxon>
        <taxon>Actinomycetota</taxon>
        <taxon>Actinomycetes</taxon>
        <taxon>Pseudonocardiales</taxon>
        <taxon>Pseudonocardiaceae</taxon>
        <taxon>Saccharopolyspora</taxon>
    </lineage>
</organism>
<dbReference type="PROSITE" id="PS00178">
    <property type="entry name" value="AA_TRNA_LIGASE_I"/>
    <property type="match status" value="1"/>
</dbReference>
<feature type="binding site" evidence="12">
    <location>
        <position position="531"/>
    </location>
    <ligand>
        <name>ATP</name>
        <dbReference type="ChEBI" id="CHEBI:30616"/>
    </ligand>
</feature>
<evidence type="ECO:0000256" key="1">
    <source>
        <dbReference type="ARBA" id="ARBA00004496"/>
    </source>
</evidence>
<keyword evidence="6 12" id="KW-0067">ATP-binding</keyword>
<dbReference type="GO" id="GO:0002161">
    <property type="term" value="F:aminoacyl-tRNA deacylase activity"/>
    <property type="evidence" value="ECO:0007669"/>
    <property type="project" value="InterPro"/>
</dbReference>
<evidence type="ECO:0000256" key="5">
    <source>
        <dbReference type="ARBA" id="ARBA00022741"/>
    </source>
</evidence>
<comment type="domain">
    <text evidence="12">The C-terminal coiled-coil domain is crucial for aminoacylation activity.</text>
</comment>
<dbReference type="InterPro" id="IPR009008">
    <property type="entry name" value="Val/Leu/Ile-tRNA-synth_edit"/>
</dbReference>
<name>A0A1H6E4M8_9PSEU</name>
<feature type="domain" description="Valyl-tRNA synthetase tRNA-binding arm" evidence="15">
    <location>
        <begin position="810"/>
        <end position="874"/>
    </location>
</feature>
<dbReference type="InterPro" id="IPR019499">
    <property type="entry name" value="Val-tRNA_synth_tRNA-bd"/>
</dbReference>
<dbReference type="InterPro" id="IPR013155">
    <property type="entry name" value="M/V/L/I-tRNA-synth_anticd-bd"/>
</dbReference>
<dbReference type="Pfam" id="PF10458">
    <property type="entry name" value="Val_tRNA-synt_C"/>
    <property type="match status" value="1"/>
</dbReference>
<dbReference type="Gene3D" id="3.90.740.10">
    <property type="entry name" value="Valyl/Leucyl/Isoleucyl-tRNA synthetase, editing domain"/>
    <property type="match status" value="1"/>
</dbReference>
<feature type="short sequence motif" description="'HIGH' region" evidence="12">
    <location>
        <begin position="53"/>
        <end position="63"/>
    </location>
</feature>
<evidence type="ECO:0000313" key="18">
    <source>
        <dbReference type="Proteomes" id="UP000199690"/>
    </source>
</evidence>
<dbReference type="AlphaFoldDB" id="A0A1H6E4M8"/>
<dbReference type="EMBL" id="FOME01000004">
    <property type="protein sequence ID" value="SFD39343.1"/>
    <property type="molecule type" value="Genomic_DNA"/>
</dbReference>
<keyword evidence="3 12" id="KW-0963">Cytoplasm</keyword>
<comment type="domain">
    <text evidence="12">ValRS has two distinct active sites: one for aminoacylation and one for editing. The misactivated threonine is translocated from the active site to the editing site.</text>
</comment>
<evidence type="ECO:0000313" key="19">
    <source>
        <dbReference type="Proteomes" id="UP000236729"/>
    </source>
</evidence>
<comment type="similarity">
    <text evidence="11 12">Belongs to the class-I aminoacyl-tRNA synthetase family. ValS type 1 subfamily.</text>
</comment>
<dbReference type="Pfam" id="PF00133">
    <property type="entry name" value="tRNA-synt_1"/>
    <property type="match status" value="2"/>
</dbReference>
<keyword evidence="5 12" id="KW-0547">Nucleotide-binding</keyword>
<evidence type="ECO:0000259" key="15">
    <source>
        <dbReference type="Pfam" id="PF10458"/>
    </source>
</evidence>
<feature type="domain" description="Methionyl/Valyl/Leucyl/Isoleucyl-tRNA synthetase anticodon-binding" evidence="14">
    <location>
        <begin position="610"/>
        <end position="753"/>
    </location>
</feature>
<comment type="subcellular location">
    <subcellularLocation>
        <location evidence="1 12">Cytoplasm</location>
    </subcellularLocation>
</comment>
<keyword evidence="7 12" id="KW-0648">Protein biosynthesis</keyword>
<dbReference type="SMR" id="A0A1H6E4M8"/>
<dbReference type="Proteomes" id="UP000236729">
    <property type="component" value="Unassembled WGS sequence"/>
</dbReference>
<dbReference type="InterPro" id="IPR037118">
    <property type="entry name" value="Val-tRNA_synth_C_sf"/>
</dbReference>
<evidence type="ECO:0000313" key="16">
    <source>
        <dbReference type="EMBL" id="SEG92620.1"/>
    </source>
</evidence>
<keyword evidence="4 12" id="KW-0436">Ligase</keyword>
<dbReference type="CDD" id="cd07962">
    <property type="entry name" value="Anticodon_Ia_Val"/>
    <property type="match status" value="1"/>
</dbReference>
<dbReference type="SUPFAM" id="SSF47323">
    <property type="entry name" value="Anticodon-binding domain of a subclass of class I aminoacyl-tRNA synthetases"/>
    <property type="match status" value="1"/>
</dbReference>
<dbReference type="Gene3D" id="3.40.50.620">
    <property type="entry name" value="HUPs"/>
    <property type="match status" value="2"/>
</dbReference>
<dbReference type="GO" id="GO:0005829">
    <property type="term" value="C:cytosol"/>
    <property type="evidence" value="ECO:0007669"/>
    <property type="project" value="TreeGrafter"/>
</dbReference>
<dbReference type="InterPro" id="IPR010978">
    <property type="entry name" value="tRNA-bd_arm"/>
</dbReference>
<dbReference type="NCBIfam" id="NF004349">
    <property type="entry name" value="PRK05729.1"/>
    <property type="match status" value="1"/>
</dbReference>
<dbReference type="Proteomes" id="UP000199690">
    <property type="component" value="Unassembled WGS sequence"/>
</dbReference>
<dbReference type="PRINTS" id="PR00986">
    <property type="entry name" value="TRNASYNTHVAL"/>
</dbReference>
<keyword evidence="8 12" id="KW-0175">Coiled coil</keyword>
<evidence type="ECO:0000256" key="9">
    <source>
        <dbReference type="ARBA" id="ARBA00023146"/>
    </source>
</evidence>